<gene>
    <name evidence="1" type="ORF">DEO72_LG11g1161</name>
</gene>
<dbReference type="Proteomes" id="UP000501690">
    <property type="component" value="Linkage Group LG11"/>
</dbReference>
<reference evidence="1 2" key="1">
    <citation type="submission" date="2019-04" db="EMBL/GenBank/DDBJ databases">
        <title>An improved genome assembly and genetic linkage map for asparagus bean, Vigna unguiculata ssp. sesquipedialis.</title>
        <authorList>
            <person name="Xia Q."/>
            <person name="Zhang R."/>
            <person name="Dong Y."/>
        </authorList>
    </citation>
    <scope>NUCLEOTIDE SEQUENCE [LARGE SCALE GENOMIC DNA]</scope>
    <source>
        <tissue evidence="1">Leaf</tissue>
    </source>
</reference>
<dbReference type="AlphaFoldDB" id="A0A4D6NK53"/>
<proteinExistence type="predicted"/>
<name>A0A4D6NK53_VIGUN</name>
<evidence type="ECO:0000313" key="1">
    <source>
        <dbReference type="EMBL" id="QCE14163.1"/>
    </source>
</evidence>
<dbReference type="EMBL" id="CP039355">
    <property type="protein sequence ID" value="QCE14163.1"/>
    <property type="molecule type" value="Genomic_DNA"/>
</dbReference>
<organism evidence="1 2">
    <name type="scientific">Vigna unguiculata</name>
    <name type="common">Cowpea</name>
    <dbReference type="NCBI Taxonomy" id="3917"/>
    <lineage>
        <taxon>Eukaryota</taxon>
        <taxon>Viridiplantae</taxon>
        <taxon>Streptophyta</taxon>
        <taxon>Embryophyta</taxon>
        <taxon>Tracheophyta</taxon>
        <taxon>Spermatophyta</taxon>
        <taxon>Magnoliopsida</taxon>
        <taxon>eudicotyledons</taxon>
        <taxon>Gunneridae</taxon>
        <taxon>Pentapetalae</taxon>
        <taxon>rosids</taxon>
        <taxon>fabids</taxon>
        <taxon>Fabales</taxon>
        <taxon>Fabaceae</taxon>
        <taxon>Papilionoideae</taxon>
        <taxon>50 kb inversion clade</taxon>
        <taxon>NPAAA clade</taxon>
        <taxon>indigoferoid/millettioid clade</taxon>
        <taxon>Phaseoleae</taxon>
        <taxon>Vigna</taxon>
    </lineage>
</organism>
<evidence type="ECO:0000313" key="2">
    <source>
        <dbReference type="Proteomes" id="UP000501690"/>
    </source>
</evidence>
<keyword evidence="2" id="KW-1185">Reference proteome</keyword>
<sequence>MGIALGDMKLSAKIFTPSFTKNIWDLPSFSASLEVTCDTDGSLLGCLTSRDLLGKDASKHTNPQSSHTTSQACLDYYI</sequence>
<protein>
    <submittedName>
        <fullName evidence="1">Uncharacterized protein</fullName>
    </submittedName>
</protein>
<accession>A0A4D6NK53</accession>